<feature type="chain" id="PRO_5005466302" description="Tryptophan synthase alpha chain" evidence="2">
    <location>
        <begin position="22"/>
        <end position="287"/>
    </location>
</feature>
<protein>
    <recommendedName>
        <fullName evidence="5">Tryptophan synthase alpha chain</fullName>
    </recommendedName>
</protein>
<feature type="compositionally biased region" description="Low complexity" evidence="1">
    <location>
        <begin position="50"/>
        <end position="64"/>
    </location>
</feature>
<keyword evidence="2" id="KW-0732">Signal</keyword>
<evidence type="ECO:0000256" key="1">
    <source>
        <dbReference type="SAM" id="MobiDB-lite"/>
    </source>
</evidence>
<proteinExistence type="predicted"/>
<sequence>MVALSRAFLTSASRATSVTSAATVISAVLVGVSACSSSDRAPFEDPDAGATPSEQPQQAAPSKSSQDEPVNTESDAGPAVVPCADLTPGAACGLFPQCGCAANETCDVADLSGAVRCIAAGRAPMGSPCTSTAGCVRGTSCVFGTCHALCGNAGATCTEAKTGTCFQVKGTNAAPIPNFQVCSVKCDPRDATACGGSTAAGTGVCVVGDDGSTDCQKGGTRADHQSCSATDDCGPGLVCTTVTSGGTTTNTCRRWCQVGKSDCGSGKTCSGFGTAVKIDGIEYGVCP</sequence>
<feature type="region of interest" description="Disordered" evidence="1">
    <location>
        <begin position="38"/>
        <end position="77"/>
    </location>
</feature>
<keyword evidence="4" id="KW-1185">Reference proteome</keyword>
<evidence type="ECO:0008006" key="5">
    <source>
        <dbReference type="Google" id="ProtNLM"/>
    </source>
</evidence>
<accession>A0A0K1PUK7</accession>
<dbReference type="PROSITE" id="PS51257">
    <property type="entry name" value="PROKAR_LIPOPROTEIN"/>
    <property type="match status" value="1"/>
</dbReference>
<dbReference type="EMBL" id="CP012333">
    <property type="protein sequence ID" value="AKU96819.1"/>
    <property type="molecule type" value="Genomic_DNA"/>
</dbReference>
<feature type="signal peptide" evidence="2">
    <location>
        <begin position="1"/>
        <end position="21"/>
    </location>
</feature>
<reference evidence="3 4" key="1">
    <citation type="submission" date="2015-08" db="EMBL/GenBank/DDBJ databases">
        <authorList>
            <person name="Babu N.S."/>
            <person name="Beckwith C.J."/>
            <person name="Beseler K.G."/>
            <person name="Brison A."/>
            <person name="Carone J.V."/>
            <person name="Caskin T.P."/>
            <person name="Diamond M."/>
            <person name="Durham M.E."/>
            <person name="Foxe J.M."/>
            <person name="Go M."/>
            <person name="Henderson B.A."/>
            <person name="Jones I.B."/>
            <person name="McGettigan J.A."/>
            <person name="Micheletti S.J."/>
            <person name="Nasrallah M.E."/>
            <person name="Ortiz D."/>
            <person name="Piller C.R."/>
            <person name="Privatt S.R."/>
            <person name="Schneider S.L."/>
            <person name="Sharp S."/>
            <person name="Smith T.C."/>
            <person name="Stanton J.D."/>
            <person name="Ullery H.E."/>
            <person name="Wilson R.J."/>
            <person name="Serrano M.G."/>
            <person name="Buck G."/>
            <person name="Lee V."/>
            <person name="Wang Y."/>
            <person name="Carvalho R."/>
            <person name="Voegtly L."/>
            <person name="Shi R."/>
            <person name="Duckworth R."/>
            <person name="Johnson A."/>
            <person name="Loviza R."/>
            <person name="Walstead R."/>
            <person name="Shah Z."/>
            <person name="Kiflezghi M."/>
            <person name="Wade K."/>
            <person name="Ball S.L."/>
            <person name="Bradley K.W."/>
            <person name="Asai D.J."/>
            <person name="Bowman C.A."/>
            <person name="Russell D.A."/>
            <person name="Pope W.H."/>
            <person name="Jacobs-Sera D."/>
            <person name="Hendrix R.W."/>
            <person name="Hatfull G.F."/>
        </authorList>
    </citation>
    <scope>NUCLEOTIDE SEQUENCE [LARGE SCALE GENOMIC DNA]</scope>
    <source>
        <strain evidence="3 4">DSM 27648</strain>
    </source>
</reference>
<dbReference type="KEGG" id="llu:AKJ09_03483"/>
<organism evidence="3 4">
    <name type="scientific">Labilithrix luteola</name>
    <dbReference type="NCBI Taxonomy" id="1391654"/>
    <lineage>
        <taxon>Bacteria</taxon>
        <taxon>Pseudomonadati</taxon>
        <taxon>Myxococcota</taxon>
        <taxon>Polyangia</taxon>
        <taxon>Polyangiales</taxon>
        <taxon>Labilitrichaceae</taxon>
        <taxon>Labilithrix</taxon>
    </lineage>
</organism>
<dbReference type="AlphaFoldDB" id="A0A0K1PUK7"/>
<gene>
    <name evidence="3" type="ORF">AKJ09_03483</name>
</gene>
<evidence type="ECO:0000256" key="2">
    <source>
        <dbReference type="SAM" id="SignalP"/>
    </source>
</evidence>
<evidence type="ECO:0000313" key="3">
    <source>
        <dbReference type="EMBL" id="AKU96819.1"/>
    </source>
</evidence>
<name>A0A0K1PUK7_9BACT</name>
<evidence type="ECO:0000313" key="4">
    <source>
        <dbReference type="Proteomes" id="UP000064967"/>
    </source>
</evidence>
<dbReference type="STRING" id="1391654.AKJ09_03483"/>
<dbReference type="Proteomes" id="UP000064967">
    <property type="component" value="Chromosome"/>
</dbReference>